<feature type="region of interest" description="Disordered" evidence="1">
    <location>
        <begin position="48"/>
        <end position="73"/>
    </location>
</feature>
<evidence type="ECO:0000256" key="1">
    <source>
        <dbReference type="SAM" id="MobiDB-lite"/>
    </source>
</evidence>
<accession>A0A068SGH3</accession>
<dbReference type="Proteomes" id="UP000027586">
    <property type="component" value="Unassembled WGS sequence"/>
</dbReference>
<keyword evidence="3" id="KW-1185">Reference proteome</keyword>
<dbReference type="AlphaFoldDB" id="A0A068SGH3"/>
<dbReference type="EMBL" id="CBTN010000128">
    <property type="protein sequence ID" value="CDH61065.1"/>
    <property type="molecule type" value="Genomic_DNA"/>
</dbReference>
<protein>
    <submittedName>
        <fullName evidence="2">Uncharacterized protein</fullName>
    </submittedName>
</protein>
<name>A0A068SGH3_9FUNG</name>
<sequence length="73" mass="8391">MPHNPKANPNMATSPMISKIKRTFDQATILDDKLLEIVDQLEAVHSKMQHSPILPPNARLPTQHQRKKTRTRK</sequence>
<dbReference type="VEuPathDB" id="FungiDB:LCOR_11840.1"/>
<evidence type="ECO:0000313" key="3">
    <source>
        <dbReference type="Proteomes" id="UP000027586"/>
    </source>
</evidence>
<evidence type="ECO:0000313" key="2">
    <source>
        <dbReference type="EMBL" id="CDH61065.1"/>
    </source>
</evidence>
<comment type="caution">
    <text evidence="2">The sequence shown here is derived from an EMBL/GenBank/DDBJ whole genome shotgun (WGS) entry which is preliminary data.</text>
</comment>
<reference evidence="2" key="1">
    <citation type="submission" date="2013-08" db="EMBL/GenBank/DDBJ databases">
        <title>Gene expansion shapes genome architecture in the human pathogen Lichtheimia corymbifera: an evolutionary genomics analysis in the ancient terrestrial Mucorales (Mucoromycotina).</title>
        <authorList>
            <person name="Schwartze V.U."/>
            <person name="Winter S."/>
            <person name="Shelest E."/>
            <person name="Marcet-Houben M."/>
            <person name="Horn F."/>
            <person name="Wehner S."/>
            <person name="Hoffmann K."/>
            <person name="Riege K."/>
            <person name="Sammeth M."/>
            <person name="Nowrousian M."/>
            <person name="Valiante V."/>
            <person name="Linde J."/>
            <person name="Jacobsen I.D."/>
            <person name="Marz M."/>
            <person name="Brakhage A.A."/>
            <person name="Gabaldon T."/>
            <person name="Bocker S."/>
            <person name="Voigt K."/>
        </authorList>
    </citation>
    <scope>NUCLEOTIDE SEQUENCE [LARGE SCALE GENOMIC DNA]</scope>
    <source>
        <strain evidence="2">FSU 9682</strain>
    </source>
</reference>
<dbReference type="OrthoDB" id="2430203at2759"/>
<proteinExistence type="predicted"/>
<organism evidence="2 3">
    <name type="scientific">Lichtheimia corymbifera JMRC:FSU:9682</name>
    <dbReference type="NCBI Taxonomy" id="1263082"/>
    <lineage>
        <taxon>Eukaryota</taxon>
        <taxon>Fungi</taxon>
        <taxon>Fungi incertae sedis</taxon>
        <taxon>Mucoromycota</taxon>
        <taxon>Mucoromycotina</taxon>
        <taxon>Mucoromycetes</taxon>
        <taxon>Mucorales</taxon>
        <taxon>Lichtheimiaceae</taxon>
        <taxon>Lichtheimia</taxon>
    </lineage>
</organism>
<gene>
    <name evidence="2" type="ORF">LCOR_11840.1</name>
</gene>
<feature type="compositionally biased region" description="Basic residues" evidence="1">
    <location>
        <begin position="64"/>
        <end position="73"/>
    </location>
</feature>